<accession>A0A1I5WKC1</accession>
<reference evidence="2 3" key="1">
    <citation type="submission" date="2016-10" db="EMBL/GenBank/DDBJ databases">
        <authorList>
            <person name="de Groot N.N."/>
        </authorList>
    </citation>
    <scope>NUCLEOTIDE SEQUENCE [LARGE SCALE GENOMIC DNA]</scope>
    <source>
        <strain evidence="2 3">DSM 20581</strain>
    </source>
</reference>
<evidence type="ECO:0000256" key="1">
    <source>
        <dbReference type="SAM" id="Phobius"/>
    </source>
</evidence>
<proteinExistence type="predicted"/>
<name>A0A1I5WKC1_9LACT</name>
<keyword evidence="1" id="KW-1133">Transmembrane helix</keyword>
<dbReference type="EMBL" id="FOXW01000003">
    <property type="protein sequence ID" value="SFQ20243.1"/>
    <property type="molecule type" value="Genomic_DNA"/>
</dbReference>
<sequence length="253" mass="30039">MNKHIIAYQLNNDDRKEFAKLIRPIKPWVHIKTWLVGALSIFAAYLSYRLIYLLAIAVEYVKEYNFYYEDTLPKLLLTSEELSAFTSNLLTVLSTLLVGYFILRIVFFYAIWLSNERAVKRPAKNIAVQDTVLEVSVDPQNYYFQFNTQFPTQNTPLHVSYIEQDIIRSIPFKDGYILVLSMTPFFKESHTKHRKPLTKNKKIFMAAIRFNLYVHHRILNNTGHVVYFPLTGFYNEQEEDFLRKRLDQYLEKE</sequence>
<keyword evidence="1" id="KW-0472">Membrane</keyword>
<organism evidence="2 3">
    <name type="scientific">Desemzia incerta</name>
    <dbReference type="NCBI Taxonomy" id="82801"/>
    <lineage>
        <taxon>Bacteria</taxon>
        <taxon>Bacillati</taxon>
        <taxon>Bacillota</taxon>
        <taxon>Bacilli</taxon>
        <taxon>Lactobacillales</taxon>
        <taxon>Carnobacteriaceae</taxon>
        <taxon>Desemzia</taxon>
    </lineage>
</organism>
<dbReference type="RefSeq" id="WP_092479994.1">
    <property type="nucleotide sequence ID" value="NZ_FOXW01000003.1"/>
</dbReference>
<feature type="transmembrane region" description="Helical" evidence="1">
    <location>
        <begin position="33"/>
        <end position="58"/>
    </location>
</feature>
<keyword evidence="3" id="KW-1185">Reference proteome</keyword>
<protein>
    <submittedName>
        <fullName evidence="2">Uncharacterized protein</fullName>
    </submittedName>
</protein>
<dbReference type="AlphaFoldDB" id="A0A1I5WKC1"/>
<feature type="transmembrane region" description="Helical" evidence="1">
    <location>
        <begin position="89"/>
        <end position="112"/>
    </location>
</feature>
<gene>
    <name evidence="2" type="ORF">SAMN04488506_0939</name>
</gene>
<keyword evidence="1" id="KW-0812">Transmembrane</keyword>
<dbReference type="Proteomes" id="UP000199136">
    <property type="component" value="Unassembled WGS sequence"/>
</dbReference>
<evidence type="ECO:0000313" key="2">
    <source>
        <dbReference type="EMBL" id="SFQ20243.1"/>
    </source>
</evidence>
<evidence type="ECO:0000313" key="3">
    <source>
        <dbReference type="Proteomes" id="UP000199136"/>
    </source>
</evidence>